<dbReference type="NCBIfam" id="TIGR00126">
    <property type="entry name" value="deoC"/>
    <property type="match status" value="1"/>
</dbReference>
<comment type="subcellular location">
    <subcellularLocation>
        <location evidence="7">Cytoplasm</location>
    </subcellularLocation>
</comment>
<dbReference type="KEGG" id="tle:Tlet_0444"/>
<comment type="catalytic activity">
    <reaction evidence="5 7">
        <text>2-deoxy-D-ribose 5-phosphate = D-glyceraldehyde 3-phosphate + acetaldehyde</text>
        <dbReference type="Rhea" id="RHEA:12821"/>
        <dbReference type="ChEBI" id="CHEBI:15343"/>
        <dbReference type="ChEBI" id="CHEBI:59776"/>
        <dbReference type="ChEBI" id="CHEBI:62877"/>
        <dbReference type="EC" id="4.1.2.4"/>
    </reaction>
</comment>
<evidence type="ECO:0000256" key="2">
    <source>
        <dbReference type="ARBA" id="ARBA00022490"/>
    </source>
</evidence>
<dbReference type="InterPro" id="IPR028581">
    <property type="entry name" value="DeoC_typeI"/>
</dbReference>
<dbReference type="GO" id="GO:0004139">
    <property type="term" value="F:deoxyribose-phosphate aldolase activity"/>
    <property type="evidence" value="ECO:0007669"/>
    <property type="project" value="UniProtKB-UniRule"/>
</dbReference>
<evidence type="ECO:0000256" key="5">
    <source>
        <dbReference type="ARBA" id="ARBA00048791"/>
    </source>
</evidence>
<dbReference type="PIRSF" id="PIRSF001357">
    <property type="entry name" value="DeoC"/>
    <property type="match status" value="1"/>
</dbReference>
<dbReference type="InterPro" id="IPR011343">
    <property type="entry name" value="DeoC"/>
</dbReference>
<name>A8F4C7_PSELT</name>
<dbReference type="Pfam" id="PF01791">
    <property type="entry name" value="DeoC"/>
    <property type="match status" value="1"/>
</dbReference>
<dbReference type="GO" id="GO:0009264">
    <property type="term" value="P:deoxyribonucleotide catabolic process"/>
    <property type="evidence" value="ECO:0007669"/>
    <property type="project" value="UniProtKB-UniRule"/>
</dbReference>
<evidence type="ECO:0000313" key="9">
    <source>
        <dbReference type="Proteomes" id="UP000002016"/>
    </source>
</evidence>
<organism evidence="8 9">
    <name type="scientific">Pseudothermotoga lettingae (strain ATCC BAA-301 / DSM 14385 / NBRC 107922 / TMO)</name>
    <name type="common">Thermotoga lettingae</name>
    <dbReference type="NCBI Taxonomy" id="416591"/>
    <lineage>
        <taxon>Bacteria</taxon>
        <taxon>Thermotogati</taxon>
        <taxon>Thermotogota</taxon>
        <taxon>Thermotogae</taxon>
        <taxon>Thermotogales</taxon>
        <taxon>Thermotogaceae</taxon>
        <taxon>Pseudothermotoga</taxon>
    </lineage>
</organism>
<dbReference type="STRING" id="416591.Tlet_0444"/>
<dbReference type="HAMAP" id="MF_00114">
    <property type="entry name" value="DeoC_type1"/>
    <property type="match status" value="1"/>
</dbReference>
<evidence type="ECO:0000256" key="4">
    <source>
        <dbReference type="ARBA" id="ARBA00023270"/>
    </source>
</evidence>
<feature type="active site" description="Proton donor/acceptor" evidence="7">
    <location>
        <position position="209"/>
    </location>
</feature>
<reference evidence="8 9" key="1">
    <citation type="submission" date="2007-08" db="EMBL/GenBank/DDBJ databases">
        <title>Complete sequence of Thermotoga lettingae TMO.</title>
        <authorList>
            <consortium name="US DOE Joint Genome Institute"/>
            <person name="Copeland A."/>
            <person name="Lucas S."/>
            <person name="Lapidus A."/>
            <person name="Barry K."/>
            <person name="Glavina del Rio T."/>
            <person name="Dalin E."/>
            <person name="Tice H."/>
            <person name="Pitluck S."/>
            <person name="Foster B."/>
            <person name="Bruce D."/>
            <person name="Schmutz J."/>
            <person name="Larimer F."/>
            <person name="Land M."/>
            <person name="Hauser L."/>
            <person name="Kyrpides N."/>
            <person name="Mikhailova N."/>
            <person name="Nelson K."/>
            <person name="Gogarten J.P."/>
            <person name="Noll K."/>
            <person name="Richardson P."/>
        </authorList>
    </citation>
    <scope>NUCLEOTIDE SEQUENCE [LARGE SCALE GENOMIC DNA]</scope>
    <source>
        <strain evidence="9">ATCC BAA-301 / DSM 14385 / NBRC 107922 / TMO</strain>
    </source>
</reference>
<dbReference type="PANTHER" id="PTHR10889">
    <property type="entry name" value="DEOXYRIBOSE-PHOSPHATE ALDOLASE"/>
    <property type="match status" value="1"/>
</dbReference>
<evidence type="ECO:0000313" key="8">
    <source>
        <dbReference type="EMBL" id="ABV33011.1"/>
    </source>
</evidence>
<dbReference type="FunFam" id="3.20.20.70:FF:000044">
    <property type="entry name" value="Deoxyribose-phosphate aldolase"/>
    <property type="match status" value="1"/>
</dbReference>
<dbReference type="SMART" id="SM01133">
    <property type="entry name" value="DeoC"/>
    <property type="match status" value="1"/>
</dbReference>
<dbReference type="UniPathway" id="UPA00002">
    <property type="reaction ID" value="UER00468"/>
</dbReference>
<reference evidence="8 9" key="2">
    <citation type="journal article" date="2009" name="Proc. Natl. Acad. Sci. U.S.A.">
        <title>On the chimeric nature, thermophilic origin, and phylogenetic placement of the Thermotogales.</title>
        <authorList>
            <person name="Zhaxybayeva O."/>
            <person name="Swithers K.S."/>
            <person name="Lapierre P."/>
            <person name="Fournier G.P."/>
            <person name="Bickhart D.M."/>
            <person name="DeBoy R.T."/>
            <person name="Nelson K.E."/>
            <person name="Nesbo C.L."/>
            <person name="Doolittle W.F."/>
            <person name="Gogarten J.P."/>
            <person name="Noll K.M."/>
        </authorList>
    </citation>
    <scope>NUCLEOTIDE SEQUENCE [LARGE SCALE GENOMIC DNA]</scope>
    <source>
        <strain evidence="9">ATCC BAA-301 / DSM 14385 / NBRC 107922 / TMO</strain>
    </source>
</reference>
<keyword evidence="2 7" id="KW-0963">Cytoplasm</keyword>
<dbReference type="AlphaFoldDB" id="A8F4C7"/>
<dbReference type="InterPro" id="IPR002915">
    <property type="entry name" value="DeoC/FbaB/LacD_aldolase"/>
</dbReference>
<dbReference type="GO" id="GO:0005737">
    <property type="term" value="C:cytoplasm"/>
    <property type="evidence" value="ECO:0007669"/>
    <property type="project" value="UniProtKB-SubCell"/>
</dbReference>
<comment type="pathway">
    <text evidence="7">Carbohydrate degradation; 2-deoxy-D-ribose 1-phosphate degradation; D-glyceraldehyde 3-phosphate and acetaldehyde from 2-deoxy-alpha-D-ribose 1-phosphate: step 2/2.</text>
</comment>
<dbReference type="EMBL" id="CP000812">
    <property type="protein sequence ID" value="ABV33011.1"/>
    <property type="molecule type" value="Genomic_DNA"/>
</dbReference>
<comment type="function">
    <text evidence="6 7">Catalyzes a reversible aldol reaction between acetaldehyde and D-glyceraldehyde 3-phosphate to generate 2-deoxy-D-ribose 5-phosphate.</text>
</comment>
<keyword evidence="9" id="KW-1185">Reference proteome</keyword>
<dbReference type="eggNOG" id="COG0274">
    <property type="taxonomic scope" value="Bacteria"/>
</dbReference>
<dbReference type="GO" id="GO:0006018">
    <property type="term" value="P:2-deoxyribose 1-phosphate catabolic process"/>
    <property type="evidence" value="ECO:0007669"/>
    <property type="project" value="UniProtKB-UniRule"/>
</dbReference>
<dbReference type="PANTHER" id="PTHR10889:SF1">
    <property type="entry name" value="DEOXYRIBOSE-PHOSPHATE ALDOLASE"/>
    <property type="match status" value="1"/>
</dbReference>
<evidence type="ECO:0000256" key="6">
    <source>
        <dbReference type="ARBA" id="ARBA00056337"/>
    </source>
</evidence>
<evidence type="ECO:0000256" key="1">
    <source>
        <dbReference type="ARBA" id="ARBA00010936"/>
    </source>
</evidence>
<dbReference type="HOGENOM" id="CLU_053595_0_1_0"/>
<dbReference type="Proteomes" id="UP000002016">
    <property type="component" value="Chromosome"/>
</dbReference>
<evidence type="ECO:0000256" key="7">
    <source>
        <dbReference type="HAMAP-Rule" id="MF_00114"/>
    </source>
</evidence>
<sequence>MSSLEYLIEERIVRYKEEYKFEPFLKEVSREMVRKSIEHTLLKPTATVEDIVALCEQAKEYKFCGVCVNPSFAETSLQLLKGSGVKVISVVGFPLGTNTQLSKAQEASELIRIGVDEIDMVIHVGMLKSHEWSYVYEDIRGVVEACKGKPVKVIIETCYLTNEEKIAACVISELAGASFVKTSTGFGPAGATAEDVNLMKWSAPKLSVKASGGIRSYNQAIDLIKAGATRIGTSSGTKIISEEV</sequence>
<keyword evidence="3 7" id="KW-0456">Lyase</keyword>
<dbReference type="EC" id="4.1.2.4" evidence="7"/>
<dbReference type="InterPro" id="IPR013785">
    <property type="entry name" value="Aldolase_TIM"/>
</dbReference>
<gene>
    <name evidence="7" type="primary">deoC</name>
    <name evidence="8" type="ordered locus">Tlet_0444</name>
</gene>
<evidence type="ECO:0000256" key="3">
    <source>
        <dbReference type="ARBA" id="ARBA00023239"/>
    </source>
</evidence>
<accession>A8F4C7</accession>
<dbReference type="GO" id="GO:0016052">
    <property type="term" value="P:carbohydrate catabolic process"/>
    <property type="evidence" value="ECO:0007669"/>
    <property type="project" value="TreeGrafter"/>
</dbReference>
<dbReference type="SUPFAM" id="SSF51569">
    <property type="entry name" value="Aldolase"/>
    <property type="match status" value="1"/>
</dbReference>
<feature type="active site" description="Proton donor/acceptor" evidence="7">
    <location>
        <position position="119"/>
    </location>
</feature>
<dbReference type="Gene3D" id="3.20.20.70">
    <property type="entry name" value="Aldolase class I"/>
    <property type="match status" value="1"/>
</dbReference>
<dbReference type="CDD" id="cd00959">
    <property type="entry name" value="DeoC"/>
    <property type="match status" value="1"/>
</dbReference>
<comment type="similarity">
    <text evidence="1 7">Belongs to the DeoC/FbaB aldolase family. DeoC type 1 subfamily.</text>
</comment>
<keyword evidence="4 7" id="KW-0704">Schiff base</keyword>
<protein>
    <recommendedName>
        <fullName evidence="7">Deoxyribose-phosphate aldolase</fullName>
        <shortName evidence="7">DERA</shortName>
        <ecNumber evidence="7">4.1.2.4</ecNumber>
    </recommendedName>
    <alternativeName>
        <fullName evidence="7">2-deoxy-D-ribose 5-phosphate aldolase</fullName>
    </alternativeName>
    <alternativeName>
        <fullName evidence="7">Phosphodeoxyriboaldolase</fullName>
        <shortName evidence="7">Deoxyriboaldolase</shortName>
    </alternativeName>
</protein>
<feature type="active site" description="Schiff-base intermediate with acetaldehyde" evidence="7">
    <location>
        <position position="181"/>
    </location>
</feature>
<proteinExistence type="inferred from homology"/>